<dbReference type="Pfam" id="PF00296">
    <property type="entry name" value="Bac_luciferase"/>
    <property type="match status" value="1"/>
</dbReference>
<keyword evidence="1" id="KW-0560">Oxidoreductase</keyword>
<comment type="caution">
    <text evidence="3">The sequence shown here is derived from an EMBL/GenBank/DDBJ whole genome shotgun (WGS) entry which is preliminary data.</text>
</comment>
<proteinExistence type="predicted"/>
<feature type="domain" description="Luciferase-like" evidence="2">
    <location>
        <begin position="14"/>
        <end position="319"/>
    </location>
</feature>
<dbReference type="STRING" id="1260918.AWC06_11705"/>
<dbReference type="CDD" id="cd01097">
    <property type="entry name" value="Tetrahydromethanopterin_reductase"/>
    <property type="match status" value="1"/>
</dbReference>
<evidence type="ECO:0000259" key="2">
    <source>
        <dbReference type="Pfam" id="PF00296"/>
    </source>
</evidence>
<gene>
    <name evidence="3" type="ORF">AWC06_11705</name>
</gene>
<dbReference type="InterPro" id="IPR036661">
    <property type="entry name" value="Luciferase-like_sf"/>
</dbReference>
<dbReference type="SUPFAM" id="SSF51679">
    <property type="entry name" value="Bacterial luciferase-like"/>
    <property type="match status" value="1"/>
</dbReference>
<name>A0A1X1UZ48_9MYCO</name>
<dbReference type="InterPro" id="IPR050564">
    <property type="entry name" value="F420-G6PD/mer"/>
</dbReference>
<dbReference type="PANTHER" id="PTHR43244">
    <property type="match status" value="1"/>
</dbReference>
<dbReference type="EMBL" id="LQOW01000014">
    <property type="protein sequence ID" value="ORV62031.1"/>
    <property type="molecule type" value="Genomic_DNA"/>
</dbReference>
<organism evidence="3 4">
    <name type="scientific">Mycobacterium fragae</name>
    <dbReference type="NCBI Taxonomy" id="1260918"/>
    <lineage>
        <taxon>Bacteria</taxon>
        <taxon>Bacillati</taxon>
        <taxon>Actinomycetota</taxon>
        <taxon>Actinomycetes</taxon>
        <taxon>Mycobacteriales</taxon>
        <taxon>Mycobacteriaceae</taxon>
        <taxon>Mycobacterium</taxon>
    </lineage>
</organism>
<evidence type="ECO:0000313" key="4">
    <source>
        <dbReference type="Proteomes" id="UP000194000"/>
    </source>
</evidence>
<dbReference type="GO" id="GO:0016705">
    <property type="term" value="F:oxidoreductase activity, acting on paired donors, with incorporation or reduction of molecular oxygen"/>
    <property type="evidence" value="ECO:0007669"/>
    <property type="project" value="InterPro"/>
</dbReference>
<dbReference type="Gene3D" id="3.20.20.30">
    <property type="entry name" value="Luciferase-like domain"/>
    <property type="match status" value="1"/>
</dbReference>
<accession>A0A1X1UZ48</accession>
<protein>
    <submittedName>
        <fullName evidence="3">F420-dependent methylene-tetrahydromethanopterin reductase</fullName>
    </submittedName>
</protein>
<evidence type="ECO:0000313" key="3">
    <source>
        <dbReference type="EMBL" id="ORV62031.1"/>
    </source>
</evidence>
<dbReference type="AlphaFoldDB" id="A0A1X1UZ48"/>
<dbReference type="Proteomes" id="UP000194000">
    <property type="component" value="Unassembled WGS sequence"/>
</dbReference>
<keyword evidence="4" id="KW-1185">Reference proteome</keyword>
<evidence type="ECO:0000256" key="1">
    <source>
        <dbReference type="ARBA" id="ARBA00023002"/>
    </source>
</evidence>
<sequence>MKVGAMIEPRSPGAAEFAVDAERIGVASLWVAEVWGYDALTGLAYLAATTSSVKLGTFVVQLGSRSPALLATSALSLQELSGGRFILGVGTSGPRVMEGWHGVRFRKPVQTTRETIEIIRTIGRGERLEHAGEIYPLPLPDSSGAALRPLVRPDHVPVYVAAMGPQNLRLTGELADGWLGNAFIPEAAEVFLGPLREGAQRAGRTLDQLDLVAPVAVEFHDDQASADDAARRHADGYAFTIGAMGEGSANSAGRNFYNDAFTRLGYGAEVSTVAELWQAGRHDDARRAVPLDLGRLTNLLGTQESIAERVSRYREVGITTLLAKLDGDYEQQLATLERLVGIVDSTA</sequence>
<dbReference type="InterPro" id="IPR011251">
    <property type="entry name" value="Luciferase-like_dom"/>
</dbReference>
<dbReference type="PANTHER" id="PTHR43244:SF1">
    <property type="entry name" value="5,10-METHYLENETETRAHYDROMETHANOPTERIN REDUCTASE"/>
    <property type="match status" value="1"/>
</dbReference>
<reference evidence="3 4" key="1">
    <citation type="submission" date="2016-01" db="EMBL/GenBank/DDBJ databases">
        <title>The new phylogeny of the genus Mycobacterium.</title>
        <authorList>
            <person name="Tarcisio F."/>
            <person name="Conor M."/>
            <person name="Antonella G."/>
            <person name="Elisabetta G."/>
            <person name="Giulia F.S."/>
            <person name="Sara T."/>
            <person name="Anna F."/>
            <person name="Clotilde B."/>
            <person name="Roberto B."/>
            <person name="Veronica D.S."/>
            <person name="Fabio R."/>
            <person name="Monica P."/>
            <person name="Olivier J."/>
            <person name="Enrico T."/>
            <person name="Nicola S."/>
        </authorList>
    </citation>
    <scope>NUCLEOTIDE SEQUENCE [LARGE SCALE GENOMIC DNA]</scope>
    <source>
        <strain evidence="3 4">DSM 45731</strain>
    </source>
</reference>